<dbReference type="RefSeq" id="WP_192215675.1">
    <property type="nucleotide sequence ID" value="NZ_BPQF01000019.1"/>
</dbReference>
<reference evidence="2" key="1">
    <citation type="journal article" date="2016" name="Front. Microbiol.">
        <title>Genome Sequence of the Piezophilic, Mesophilic Sulfate-Reducing Bacterium Desulfovibrio indicus J2T.</title>
        <authorList>
            <person name="Cao J."/>
            <person name="Maignien L."/>
            <person name="Shao Z."/>
            <person name="Alain K."/>
            <person name="Jebbar M."/>
        </authorList>
    </citation>
    <scope>NUCLEOTIDE SEQUENCE</scope>
    <source>
        <strain evidence="2">DSM 21893</strain>
    </source>
</reference>
<comment type="caution">
    <text evidence="2">The sequence shown here is derived from an EMBL/GenBank/DDBJ whole genome shotgun (WGS) entry which is preliminary data.</text>
</comment>
<keyword evidence="3" id="KW-1185">Reference proteome</keyword>
<dbReference type="Proteomes" id="UP001055307">
    <property type="component" value="Unassembled WGS sequence"/>
</dbReference>
<evidence type="ECO:0000256" key="1">
    <source>
        <dbReference type="SAM" id="MobiDB-lite"/>
    </source>
</evidence>
<gene>
    <name evidence="2" type="ORF">OICFNHDK_3782</name>
</gene>
<sequence length="77" mass="8185">MSAPQVHVRVGETEIFVDFGDGSCSPPNKAERDVARKALLAALELLDSPAMDEVAAAPGPVGDTFKPKRRPKLSVVK</sequence>
<evidence type="ECO:0000313" key="3">
    <source>
        <dbReference type="Proteomes" id="UP001055307"/>
    </source>
</evidence>
<organism evidence="2 3">
    <name type="scientific">Methylobacterium bullatum</name>
    <dbReference type="NCBI Taxonomy" id="570505"/>
    <lineage>
        <taxon>Bacteria</taxon>
        <taxon>Pseudomonadati</taxon>
        <taxon>Pseudomonadota</taxon>
        <taxon>Alphaproteobacteria</taxon>
        <taxon>Hyphomicrobiales</taxon>
        <taxon>Methylobacteriaceae</taxon>
        <taxon>Methylobacterium</taxon>
    </lineage>
</organism>
<proteinExistence type="predicted"/>
<dbReference type="AlphaFoldDB" id="A0AAV4ZAZ6"/>
<feature type="region of interest" description="Disordered" evidence="1">
    <location>
        <begin position="54"/>
        <end position="77"/>
    </location>
</feature>
<reference evidence="2" key="2">
    <citation type="submission" date="2021-08" db="EMBL/GenBank/DDBJ databases">
        <authorList>
            <person name="Tani A."/>
            <person name="Ola A."/>
            <person name="Ogura Y."/>
            <person name="Katsura K."/>
            <person name="Hayashi T."/>
        </authorList>
    </citation>
    <scope>NUCLEOTIDE SEQUENCE</scope>
    <source>
        <strain evidence="2">DSM 21893</strain>
    </source>
</reference>
<accession>A0AAV4ZAZ6</accession>
<protein>
    <submittedName>
        <fullName evidence="2">Uncharacterized protein</fullName>
    </submittedName>
</protein>
<name>A0AAV4ZAZ6_9HYPH</name>
<evidence type="ECO:0000313" key="2">
    <source>
        <dbReference type="EMBL" id="GJD41299.1"/>
    </source>
</evidence>
<dbReference type="EMBL" id="BPQF01000019">
    <property type="protein sequence ID" value="GJD41299.1"/>
    <property type="molecule type" value="Genomic_DNA"/>
</dbReference>
<feature type="compositionally biased region" description="Basic residues" evidence="1">
    <location>
        <begin position="67"/>
        <end position="77"/>
    </location>
</feature>